<proteinExistence type="predicted"/>
<organism evidence="2 3">
    <name type="scientific">Parvularcula mediterranea</name>
    <dbReference type="NCBI Taxonomy" id="2732508"/>
    <lineage>
        <taxon>Bacteria</taxon>
        <taxon>Pseudomonadati</taxon>
        <taxon>Pseudomonadota</taxon>
        <taxon>Alphaproteobacteria</taxon>
        <taxon>Parvularculales</taxon>
        <taxon>Parvularculaceae</taxon>
        <taxon>Parvularcula</taxon>
    </lineage>
</organism>
<dbReference type="SUPFAM" id="SSF47473">
    <property type="entry name" value="EF-hand"/>
    <property type="match status" value="1"/>
</dbReference>
<dbReference type="RefSeq" id="WP_173197640.1">
    <property type="nucleotide sequence ID" value="NZ_JABFCX010000002.1"/>
</dbReference>
<dbReference type="InterPro" id="IPR002048">
    <property type="entry name" value="EF_hand_dom"/>
</dbReference>
<keyword evidence="3" id="KW-1185">Reference proteome</keyword>
<evidence type="ECO:0000259" key="1">
    <source>
        <dbReference type="PROSITE" id="PS50222"/>
    </source>
</evidence>
<dbReference type="EMBL" id="JABFCX010000002">
    <property type="protein sequence ID" value="NNU15861.1"/>
    <property type="molecule type" value="Genomic_DNA"/>
</dbReference>
<dbReference type="InterPro" id="IPR011992">
    <property type="entry name" value="EF-hand-dom_pair"/>
</dbReference>
<evidence type="ECO:0000313" key="3">
    <source>
        <dbReference type="Proteomes" id="UP000536835"/>
    </source>
</evidence>
<feature type="domain" description="EF-hand" evidence="1">
    <location>
        <begin position="93"/>
        <end position="122"/>
    </location>
</feature>
<dbReference type="Gene3D" id="1.10.238.10">
    <property type="entry name" value="EF-hand"/>
    <property type="match status" value="1"/>
</dbReference>
<feature type="domain" description="EF-hand" evidence="1">
    <location>
        <begin position="147"/>
        <end position="182"/>
    </location>
</feature>
<protein>
    <recommendedName>
        <fullName evidence="1">EF-hand domain-containing protein</fullName>
    </recommendedName>
</protein>
<evidence type="ECO:0000313" key="2">
    <source>
        <dbReference type="EMBL" id="NNU15861.1"/>
    </source>
</evidence>
<dbReference type="PROSITE" id="PS50222">
    <property type="entry name" value="EF_HAND_2"/>
    <property type="match status" value="2"/>
</dbReference>
<dbReference type="AlphaFoldDB" id="A0A7Y3W546"/>
<comment type="caution">
    <text evidence="2">The sequence shown here is derived from an EMBL/GenBank/DDBJ whole genome shotgun (WGS) entry which is preliminary data.</text>
</comment>
<dbReference type="Proteomes" id="UP000536835">
    <property type="component" value="Unassembled WGS sequence"/>
</dbReference>
<dbReference type="InterPro" id="IPR018247">
    <property type="entry name" value="EF_Hand_1_Ca_BS"/>
</dbReference>
<reference evidence="2 3" key="1">
    <citation type="submission" date="2020-05" db="EMBL/GenBank/DDBJ databases">
        <title>Parvularcula mediterraneae sp. nov., isolated from polypropylene straw from shallow seawater of the seashore of Laganas in Zakynthos island, Greece.</title>
        <authorList>
            <person name="Szabo I."/>
            <person name="Al-Omari J."/>
            <person name="Rado J."/>
            <person name="Szerdahelyi G.S."/>
        </authorList>
    </citation>
    <scope>NUCLEOTIDE SEQUENCE [LARGE SCALE GENOMIC DNA]</scope>
    <source>
        <strain evidence="2 3">ZS-1/3</strain>
    </source>
</reference>
<dbReference type="Pfam" id="PF13202">
    <property type="entry name" value="EF-hand_5"/>
    <property type="match status" value="2"/>
</dbReference>
<sequence length="257" mass="28381">MKRPEKKSESLEIRLPYTQKRAFMEACKERGVTASDIVRQFIADDLEAQALPTQEERSLMSMFKNNPFKTAAGGIGAALAAATFGTGVSLADDSTFRAYDRNGDGALSLSEFADRGQMTEDNVEVEEVRIVKRKGNMEAPPAPRAPRSADGMSRLFEALDTDKSGTLSPEEFEPQGSFSKRSVETIERDGEMSRVITLEIVTYDIEDQARRSLSIMAESRTVDPNATQSEIEMAFADLEAEMRSRPMPEPPMPPRAG</sequence>
<accession>A0A7Y3W546</accession>
<gene>
    <name evidence="2" type="ORF">HK107_05940</name>
</gene>
<name>A0A7Y3W546_9PROT</name>
<dbReference type="PROSITE" id="PS00018">
    <property type="entry name" value="EF_HAND_1"/>
    <property type="match status" value="2"/>
</dbReference>
<dbReference type="GO" id="GO:0005509">
    <property type="term" value="F:calcium ion binding"/>
    <property type="evidence" value="ECO:0007669"/>
    <property type="project" value="InterPro"/>
</dbReference>